<reference evidence="1" key="1">
    <citation type="submission" date="2020-02" db="EMBL/GenBank/DDBJ databases">
        <authorList>
            <person name="Palmer J.M."/>
        </authorList>
    </citation>
    <scope>NUCLEOTIDE SEQUENCE</scope>
    <source>
        <strain evidence="1">EPUS1.4</strain>
        <tissue evidence="1">Thallus</tissue>
    </source>
</reference>
<comment type="caution">
    <text evidence="1">The sequence shown here is derived from an EMBL/GenBank/DDBJ whole genome shotgun (WGS) entry which is preliminary data.</text>
</comment>
<dbReference type="OrthoDB" id="5419808at2759"/>
<name>A0A8H7AAH4_9EURO</name>
<organism evidence="1 2">
    <name type="scientific">Endocarpon pusillum</name>
    <dbReference type="NCBI Taxonomy" id="364733"/>
    <lineage>
        <taxon>Eukaryota</taxon>
        <taxon>Fungi</taxon>
        <taxon>Dikarya</taxon>
        <taxon>Ascomycota</taxon>
        <taxon>Pezizomycotina</taxon>
        <taxon>Eurotiomycetes</taxon>
        <taxon>Chaetothyriomycetidae</taxon>
        <taxon>Verrucariales</taxon>
        <taxon>Verrucariaceae</taxon>
        <taxon>Endocarpon</taxon>
    </lineage>
</organism>
<accession>A0A8H7AAH4</accession>
<dbReference type="Proteomes" id="UP000606974">
    <property type="component" value="Unassembled WGS sequence"/>
</dbReference>
<gene>
    <name evidence="1" type="ORF">GJ744_002621</name>
</gene>
<keyword evidence="2" id="KW-1185">Reference proteome</keyword>
<evidence type="ECO:0000313" key="2">
    <source>
        <dbReference type="Proteomes" id="UP000606974"/>
    </source>
</evidence>
<sequence length="156" mass="17617">MVRCYLVVTPNPHTTETTTYHVKFGDGNGAAAYHRCNPDYGFSSNDLAPTSTLNVVTYNASSAARGPGKWLEWIHIKITGGMQVYANTEWHELQVKSSQNSGELRNRLRAMLDLFPQWNRWEELGSVDGPTSEFETLVDKTWWCDGGDETIARFIN</sequence>
<protein>
    <submittedName>
        <fullName evidence="1">Uncharacterized protein</fullName>
    </submittedName>
</protein>
<proteinExistence type="predicted"/>
<evidence type="ECO:0000313" key="1">
    <source>
        <dbReference type="EMBL" id="KAF7504152.1"/>
    </source>
</evidence>
<dbReference type="AlphaFoldDB" id="A0A8H7AAH4"/>
<dbReference type="EMBL" id="JAACFV010000147">
    <property type="protein sequence ID" value="KAF7504152.1"/>
    <property type="molecule type" value="Genomic_DNA"/>
</dbReference>